<protein>
    <recommendedName>
        <fullName evidence="3">Thioredoxin domain-containing protein</fullName>
    </recommendedName>
</protein>
<dbReference type="CDD" id="cd02947">
    <property type="entry name" value="TRX_family"/>
    <property type="match status" value="1"/>
</dbReference>
<comment type="caution">
    <text evidence="4">The sequence shown here is derived from an EMBL/GenBank/DDBJ whole genome shotgun (WGS) entry which is preliminary data.</text>
</comment>
<feature type="domain" description="Thioredoxin" evidence="3">
    <location>
        <begin position="21"/>
        <end position="176"/>
    </location>
</feature>
<feature type="signal peptide" evidence="2">
    <location>
        <begin position="1"/>
        <end position="20"/>
    </location>
</feature>
<evidence type="ECO:0000313" key="5">
    <source>
        <dbReference type="Proteomes" id="UP000601108"/>
    </source>
</evidence>
<dbReference type="InterPro" id="IPR011990">
    <property type="entry name" value="TPR-like_helical_dom_sf"/>
</dbReference>
<dbReference type="Pfam" id="PF14595">
    <property type="entry name" value="Thioredoxin_9"/>
    <property type="match status" value="1"/>
</dbReference>
<keyword evidence="1" id="KW-0802">TPR repeat</keyword>
<gene>
    <name evidence="4" type="ORF">GCM10007384_03990</name>
</gene>
<evidence type="ECO:0000259" key="3">
    <source>
        <dbReference type="PROSITE" id="PS51352"/>
    </source>
</evidence>
<dbReference type="GO" id="GO:0006950">
    <property type="term" value="P:response to stress"/>
    <property type="evidence" value="ECO:0007669"/>
    <property type="project" value="UniProtKB-ARBA"/>
</dbReference>
<dbReference type="EMBL" id="BMWS01000002">
    <property type="protein sequence ID" value="GGX05492.1"/>
    <property type="molecule type" value="Genomic_DNA"/>
</dbReference>
<dbReference type="InterPro" id="IPR036249">
    <property type="entry name" value="Thioredoxin-like_sf"/>
</dbReference>
<dbReference type="Gene3D" id="1.25.40.10">
    <property type="entry name" value="Tetratricopeptide repeat domain"/>
    <property type="match status" value="1"/>
</dbReference>
<dbReference type="AlphaFoldDB" id="A0A918JRI4"/>
<reference evidence="4 5" key="1">
    <citation type="journal article" date="2014" name="Int. J. Syst. Evol. Microbiol.">
        <title>Complete genome sequence of Corynebacterium casei LMG S-19264T (=DSM 44701T), isolated from a smear-ripened cheese.</title>
        <authorList>
            <consortium name="US DOE Joint Genome Institute (JGI-PGF)"/>
            <person name="Walter F."/>
            <person name="Albersmeier A."/>
            <person name="Kalinowski J."/>
            <person name="Ruckert C."/>
        </authorList>
    </citation>
    <scope>NUCLEOTIDE SEQUENCE [LARGE SCALE GENOMIC DNA]</scope>
    <source>
        <strain evidence="4 5">KCTC 12285</strain>
    </source>
</reference>
<dbReference type="InterPro" id="IPR013766">
    <property type="entry name" value="Thioredoxin_domain"/>
</dbReference>
<dbReference type="RefSeq" id="WP_027410892.1">
    <property type="nucleotide sequence ID" value="NZ_BMWS01000002.1"/>
</dbReference>
<dbReference type="Proteomes" id="UP000601108">
    <property type="component" value="Unassembled WGS sequence"/>
</dbReference>
<evidence type="ECO:0000256" key="2">
    <source>
        <dbReference type="SAM" id="SignalP"/>
    </source>
</evidence>
<keyword evidence="5" id="KW-1185">Reference proteome</keyword>
<accession>A0A918JRI4</accession>
<dbReference type="PROSITE" id="PS51352">
    <property type="entry name" value="THIOREDOXIN_2"/>
    <property type="match status" value="1"/>
</dbReference>
<dbReference type="SUPFAM" id="SSF48452">
    <property type="entry name" value="TPR-like"/>
    <property type="match status" value="1"/>
</dbReference>
<name>A0A918JRI4_9FLAO</name>
<sequence length="298" mass="34663">MKTILHLTISLILYASTLYSQSFNLEVKEGTNPPILLGKINKPALMQEPYQEWFLKNYKEYTPKQSTIDSLKPILNNYTITLFMGTWCGDSKREVPRFYKVLEKSNFSLDRLTIIAVDRNKETYKQSPGGEHEGLTIHRVPTFIFYKNGIEVNRIVESPLQTIEEDILALLTKNYTPKYSSVILMNDILVKKGISYISKNTKKLIKQFKDKTENLYELNTYASVLFYGHQKEEAIEVLKFNIALFPKKAKTYINLADKYLYIKDRTNAIQYYKKSLEFTNNEEIENKINELSAASNLE</sequence>
<proteinExistence type="predicted"/>
<feature type="repeat" description="TPR" evidence="1">
    <location>
        <begin position="249"/>
        <end position="282"/>
    </location>
</feature>
<dbReference type="InterPro" id="IPR019734">
    <property type="entry name" value="TPR_rpt"/>
</dbReference>
<keyword evidence="2" id="KW-0732">Signal</keyword>
<evidence type="ECO:0000256" key="1">
    <source>
        <dbReference type="PROSITE-ProRule" id="PRU00339"/>
    </source>
</evidence>
<dbReference type="Gene3D" id="3.40.30.10">
    <property type="entry name" value="Glutaredoxin"/>
    <property type="match status" value="1"/>
</dbReference>
<evidence type="ECO:0000313" key="4">
    <source>
        <dbReference type="EMBL" id="GGX05492.1"/>
    </source>
</evidence>
<dbReference type="SUPFAM" id="SSF52833">
    <property type="entry name" value="Thioredoxin-like"/>
    <property type="match status" value="1"/>
</dbReference>
<organism evidence="4 5">
    <name type="scientific">Aquimarina muelleri</name>
    <dbReference type="NCBI Taxonomy" id="279356"/>
    <lineage>
        <taxon>Bacteria</taxon>
        <taxon>Pseudomonadati</taxon>
        <taxon>Bacteroidota</taxon>
        <taxon>Flavobacteriia</taxon>
        <taxon>Flavobacteriales</taxon>
        <taxon>Flavobacteriaceae</taxon>
        <taxon>Aquimarina</taxon>
    </lineage>
</organism>
<dbReference type="PROSITE" id="PS50005">
    <property type="entry name" value="TPR"/>
    <property type="match status" value="1"/>
</dbReference>
<feature type="chain" id="PRO_5037087897" description="Thioredoxin domain-containing protein" evidence="2">
    <location>
        <begin position="21"/>
        <end position="298"/>
    </location>
</feature>